<keyword evidence="6 12" id="KW-0697">Rotamase</keyword>
<reference evidence="17" key="1">
    <citation type="submission" date="2020-10" db="EMBL/GenBank/DDBJ databases">
        <authorList>
            <person name="Gilroy R."/>
        </authorList>
    </citation>
    <scope>NUCLEOTIDE SEQUENCE</scope>
    <source>
        <strain evidence="17">11159</strain>
    </source>
</reference>
<evidence type="ECO:0000256" key="8">
    <source>
        <dbReference type="ARBA" id="ARBA00023235"/>
    </source>
</evidence>
<evidence type="ECO:0000256" key="1">
    <source>
        <dbReference type="ARBA" id="ARBA00000971"/>
    </source>
</evidence>
<evidence type="ECO:0000256" key="14">
    <source>
        <dbReference type="RuleBase" id="RU003914"/>
    </source>
</evidence>
<proteinExistence type="inferred from homology"/>
<dbReference type="GO" id="GO:0051301">
    <property type="term" value="P:cell division"/>
    <property type="evidence" value="ECO:0007669"/>
    <property type="project" value="UniProtKB-KW"/>
</dbReference>
<dbReference type="SUPFAM" id="SSF109998">
    <property type="entry name" value="Triger factor/SurA peptide-binding domain-like"/>
    <property type="match status" value="1"/>
</dbReference>
<dbReference type="Pfam" id="PF00254">
    <property type="entry name" value="FKBP_C"/>
    <property type="match status" value="1"/>
</dbReference>
<dbReference type="InterPro" id="IPR036611">
    <property type="entry name" value="Trigger_fac_ribosome-bd_sf"/>
</dbReference>
<dbReference type="Gene3D" id="3.30.70.1050">
    <property type="entry name" value="Trigger factor ribosome-binding domain"/>
    <property type="match status" value="1"/>
</dbReference>
<dbReference type="HAMAP" id="MF_00303">
    <property type="entry name" value="Trigger_factor_Tig"/>
    <property type="match status" value="1"/>
</dbReference>
<feature type="compositionally biased region" description="Basic and acidic residues" evidence="15">
    <location>
        <begin position="430"/>
        <end position="460"/>
    </location>
</feature>
<evidence type="ECO:0000256" key="9">
    <source>
        <dbReference type="ARBA" id="ARBA00023306"/>
    </source>
</evidence>
<evidence type="ECO:0000256" key="11">
    <source>
        <dbReference type="ARBA" id="ARBA00029986"/>
    </source>
</evidence>
<feature type="compositionally biased region" description="Basic and acidic residues" evidence="15">
    <location>
        <begin position="471"/>
        <end position="492"/>
    </location>
</feature>
<dbReference type="InterPro" id="IPR037041">
    <property type="entry name" value="Trigger_fac_C_sf"/>
</dbReference>
<evidence type="ECO:0000313" key="17">
    <source>
        <dbReference type="EMBL" id="MBO8427186.1"/>
    </source>
</evidence>
<evidence type="ECO:0000256" key="3">
    <source>
        <dbReference type="ARBA" id="ARBA00013194"/>
    </source>
</evidence>
<dbReference type="EC" id="5.2.1.8" evidence="3 12"/>
<comment type="similarity">
    <text evidence="2 12 14">Belongs to the FKBP-type PPIase family. Tig subfamily.</text>
</comment>
<dbReference type="Pfam" id="PF05697">
    <property type="entry name" value="Trigger_N"/>
    <property type="match status" value="1"/>
</dbReference>
<dbReference type="SUPFAM" id="SSF102735">
    <property type="entry name" value="Trigger factor ribosome-binding domain"/>
    <property type="match status" value="1"/>
</dbReference>
<dbReference type="Pfam" id="PF05698">
    <property type="entry name" value="Trigger_C"/>
    <property type="match status" value="1"/>
</dbReference>
<evidence type="ECO:0000313" key="18">
    <source>
        <dbReference type="Proteomes" id="UP000823613"/>
    </source>
</evidence>
<dbReference type="PIRSF" id="PIRSF003095">
    <property type="entry name" value="Trigger_factor"/>
    <property type="match status" value="1"/>
</dbReference>
<evidence type="ECO:0000256" key="5">
    <source>
        <dbReference type="ARBA" id="ARBA00022618"/>
    </source>
</evidence>
<keyword evidence="8 12" id="KW-0413">Isomerase</keyword>
<name>A0A9D9DIM6_9BACL</name>
<reference evidence="17" key="2">
    <citation type="journal article" date="2021" name="PeerJ">
        <title>Extensive microbial diversity within the chicken gut microbiome revealed by metagenomics and culture.</title>
        <authorList>
            <person name="Gilroy R."/>
            <person name="Ravi A."/>
            <person name="Getino M."/>
            <person name="Pursley I."/>
            <person name="Horton D.L."/>
            <person name="Alikhan N.F."/>
            <person name="Baker D."/>
            <person name="Gharbi K."/>
            <person name="Hall N."/>
            <person name="Watson M."/>
            <person name="Adriaenssens E.M."/>
            <person name="Foster-Nyarko E."/>
            <person name="Jarju S."/>
            <person name="Secka A."/>
            <person name="Antonio M."/>
            <person name="Oren A."/>
            <person name="Chaudhuri R.R."/>
            <person name="La Ragione R."/>
            <person name="Hildebrand F."/>
            <person name="Pallen M.J."/>
        </authorList>
    </citation>
    <scope>NUCLEOTIDE SEQUENCE</scope>
    <source>
        <strain evidence="17">11159</strain>
    </source>
</reference>
<dbReference type="InterPro" id="IPR005215">
    <property type="entry name" value="Trig_fac"/>
</dbReference>
<evidence type="ECO:0000256" key="4">
    <source>
        <dbReference type="ARBA" id="ARBA00016902"/>
    </source>
</evidence>
<protein>
    <recommendedName>
        <fullName evidence="4 12">Trigger factor</fullName>
        <shortName evidence="12">TF</shortName>
        <ecNumber evidence="3 12">5.2.1.8</ecNumber>
    </recommendedName>
    <alternativeName>
        <fullName evidence="11 12">PPIase</fullName>
    </alternativeName>
</protein>
<dbReference type="InterPro" id="IPR001179">
    <property type="entry name" value="PPIase_FKBP_dom"/>
</dbReference>
<evidence type="ECO:0000256" key="2">
    <source>
        <dbReference type="ARBA" id="ARBA00005464"/>
    </source>
</evidence>
<sequence length="492" mass="56741">METKIIKSENSETTATCKIDGDYWKNKQDEALKKLARRVQVKGFRKGEAPLIIARKYITVYQILEEAARICLDYGLNEVINQNKLQFYKVKNVSISKIDENEVNLNYVIITGPRITLGKYKGLDFKQEKVTVTKEDIDNRINKLLENEAELVLKDGPAEKGDTVILDFKGYIDGKEFEGGSANNYELVLGSNQFIQGFEDQLIGTKSNDKIDVNVTFPEHYLKEYAGKAAKFVCLIHEIKTKQLPELNDEFAASLGYDGVKTVEDLRKYEENVSRTENTNRAHEKLFRNILETIINNSTYNIHDEIIKADAEAIKNDTKKQIENNGFTYEQYKEMLGLSDEQLDKHFFDDARRRIVEYLTIIAIGQAEKITVTAEDLEKYYQDIANSSHMDLEKVKETLSKSENRIKQNLLESHIERFIIDSNIKVETKKTTKTTKKVEEKVEEPSEEKAEETKKEEKPAKKATTRKRTTKKVEKVDEKAEEKVEETKEENN</sequence>
<dbReference type="PROSITE" id="PS50059">
    <property type="entry name" value="FKBP_PPIASE"/>
    <property type="match status" value="1"/>
</dbReference>
<accession>A0A9D9DIM6</accession>
<dbReference type="AlphaFoldDB" id="A0A9D9DIM6"/>
<dbReference type="InterPro" id="IPR027304">
    <property type="entry name" value="Trigger_fact/SurA_dom_sf"/>
</dbReference>
<dbReference type="SUPFAM" id="SSF54534">
    <property type="entry name" value="FKBP-like"/>
    <property type="match status" value="1"/>
</dbReference>
<dbReference type="Proteomes" id="UP000823613">
    <property type="component" value="Unassembled WGS sequence"/>
</dbReference>
<evidence type="ECO:0000256" key="6">
    <source>
        <dbReference type="ARBA" id="ARBA00023110"/>
    </source>
</evidence>
<dbReference type="NCBIfam" id="TIGR00115">
    <property type="entry name" value="tig"/>
    <property type="match status" value="1"/>
</dbReference>
<dbReference type="GO" id="GO:0015031">
    <property type="term" value="P:protein transport"/>
    <property type="evidence" value="ECO:0007669"/>
    <property type="project" value="UniProtKB-UniRule"/>
</dbReference>
<evidence type="ECO:0000256" key="12">
    <source>
        <dbReference type="HAMAP-Rule" id="MF_00303"/>
    </source>
</evidence>
<dbReference type="InterPro" id="IPR008880">
    <property type="entry name" value="Trigger_fac_C"/>
</dbReference>
<dbReference type="GO" id="GO:0006457">
    <property type="term" value="P:protein folding"/>
    <property type="evidence" value="ECO:0007669"/>
    <property type="project" value="UniProtKB-UniRule"/>
</dbReference>
<feature type="compositionally biased region" description="Basic residues" evidence="15">
    <location>
        <begin position="461"/>
        <end position="470"/>
    </location>
</feature>
<dbReference type="InterPro" id="IPR046357">
    <property type="entry name" value="PPIase_dom_sf"/>
</dbReference>
<keyword evidence="9 12" id="KW-0131">Cell cycle</keyword>
<dbReference type="FunFam" id="3.10.50.40:FF:000001">
    <property type="entry name" value="Trigger factor"/>
    <property type="match status" value="1"/>
</dbReference>
<keyword evidence="5 12" id="KW-0132">Cell division</keyword>
<comment type="domain">
    <text evidence="12">Consists of 3 domains; the N-terminus binds the ribosome, the middle domain has PPIase activity, while the C-terminus has intrinsic chaperone activity on its own.</text>
</comment>
<feature type="region of interest" description="Disordered" evidence="15">
    <location>
        <begin position="430"/>
        <end position="492"/>
    </location>
</feature>
<dbReference type="Gene3D" id="3.10.50.40">
    <property type="match status" value="1"/>
</dbReference>
<dbReference type="Gene3D" id="1.10.3120.10">
    <property type="entry name" value="Trigger factor, C-terminal domain"/>
    <property type="match status" value="1"/>
</dbReference>
<gene>
    <name evidence="12 17" type="primary">tig</name>
    <name evidence="17" type="ORF">IAC58_01340</name>
</gene>
<evidence type="ECO:0000256" key="13">
    <source>
        <dbReference type="PROSITE-ProRule" id="PRU00277"/>
    </source>
</evidence>
<evidence type="ECO:0000259" key="16">
    <source>
        <dbReference type="PROSITE" id="PS50059"/>
    </source>
</evidence>
<dbReference type="GO" id="GO:0003755">
    <property type="term" value="F:peptidyl-prolyl cis-trans isomerase activity"/>
    <property type="evidence" value="ECO:0007669"/>
    <property type="project" value="UniProtKB-UniRule"/>
</dbReference>
<evidence type="ECO:0000256" key="10">
    <source>
        <dbReference type="ARBA" id="ARBA00024849"/>
    </source>
</evidence>
<dbReference type="EMBL" id="JADIMY010000027">
    <property type="protein sequence ID" value="MBO8427186.1"/>
    <property type="molecule type" value="Genomic_DNA"/>
</dbReference>
<organism evidence="17 18">
    <name type="scientific">Candidatus Onthovivens merdipullorum</name>
    <dbReference type="NCBI Taxonomy" id="2840889"/>
    <lineage>
        <taxon>Bacteria</taxon>
        <taxon>Bacillati</taxon>
        <taxon>Bacillota</taxon>
        <taxon>Bacilli</taxon>
        <taxon>Bacillales</taxon>
        <taxon>Candidatus Onthovivens</taxon>
    </lineage>
</organism>
<evidence type="ECO:0000256" key="15">
    <source>
        <dbReference type="SAM" id="MobiDB-lite"/>
    </source>
</evidence>
<comment type="subcellular location">
    <subcellularLocation>
        <location evidence="12">Cytoplasm</location>
    </subcellularLocation>
    <text evidence="12">About half TF is bound to the ribosome near the polypeptide exit tunnel while the other half is free in the cytoplasm.</text>
</comment>
<evidence type="ECO:0000256" key="7">
    <source>
        <dbReference type="ARBA" id="ARBA00023186"/>
    </source>
</evidence>
<comment type="catalytic activity">
    <reaction evidence="1 12 13">
        <text>[protein]-peptidylproline (omega=180) = [protein]-peptidylproline (omega=0)</text>
        <dbReference type="Rhea" id="RHEA:16237"/>
        <dbReference type="Rhea" id="RHEA-COMP:10747"/>
        <dbReference type="Rhea" id="RHEA-COMP:10748"/>
        <dbReference type="ChEBI" id="CHEBI:83833"/>
        <dbReference type="ChEBI" id="CHEBI:83834"/>
        <dbReference type="EC" id="5.2.1.8"/>
    </reaction>
</comment>
<feature type="domain" description="PPIase FKBP-type" evidence="16">
    <location>
        <begin position="161"/>
        <end position="245"/>
    </location>
</feature>
<comment type="function">
    <text evidence="10 12">Involved in protein export. Acts as a chaperone by maintaining the newly synthesized protein in an open conformation. Functions as a peptidyl-prolyl cis-trans isomerase.</text>
</comment>
<dbReference type="InterPro" id="IPR008881">
    <property type="entry name" value="Trigger_fac_ribosome-bd_bac"/>
</dbReference>
<comment type="caution">
    <text evidence="17">The sequence shown here is derived from an EMBL/GenBank/DDBJ whole genome shotgun (WGS) entry which is preliminary data.</text>
</comment>
<keyword evidence="7 12" id="KW-0143">Chaperone</keyword>
<keyword evidence="12" id="KW-0963">Cytoplasm</keyword>
<dbReference type="GO" id="GO:0005737">
    <property type="term" value="C:cytoplasm"/>
    <property type="evidence" value="ECO:0007669"/>
    <property type="project" value="UniProtKB-SubCell"/>
</dbReference>